<dbReference type="EMBL" id="JAMPKK010000007">
    <property type="protein sequence ID" value="MEP0863881.1"/>
    <property type="molecule type" value="Genomic_DNA"/>
</dbReference>
<dbReference type="InterPro" id="IPR001173">
    <property type="entry name" value="Glyco_trans_2-like"/>
</dbReference>
<dbReference type="PANTHER" id="PTHR43179:SF7">
    <property type="entry name" value="RHAMNOSYLTRANSFERASE WBBL"/>
    <property type="match status" value="1"/>
</dbReference>
<dbReference type="Proteomes" id="UP001442494">
    <property type="component" value="Unassembled WGS sequence"/>
</dbReference>
<dbReference type="Pfam" id="PF00535">
    <property type="entry name" value="Glycos_transf_2"/>
    <property type="match status" value="1"/>
</dbReference>
<feature type="domain" description="Glycosyltransferase 2-like" evidence="2">
    <location>
        <begin position="8"/>
        <end position="118"/>
    </location>
</feature>
<name>A0ABV0JKB3_9CYAN</name>
<dbReference type="Gene3D" id="3.90.550.10">
    <property type="entry name" value="Spore Coat Polysaccharide Biosynthesis Protein SpsA, Chain A"/>
    <property type="match status" value="1"/>
</dbReference>
<dbReference type="PANTHER" id="PTHR43179">
    <property type="entry name" value="RHAMNOSYLTRANSFERASE WBBL"/>
    <property type="match status" value="1"/>
</dbReference>
<accession>A0ABV0JKB3</accession>
<keyword evidence="4" id="KW-1185">Reference proteome</keyword>
<protein>
    <submittedName>
        <fullName evidence="3">Glycosyltransferase</fullName>
        <ecNumber evidence="3">2.4.-.-</ecNumber>
    </submittedName>
</protein>
<feature type="compositionally biased region" description="Basic and acidic residues" evidence="1">
    <location>
        <begin position="339"/>
        <end position="351"/>
    </location>
</feature>
<dbReference type="GO" id="GO:0016757">
    <property type="term" value="F:glycosyltransferase activity"/>
    <property type="evidence" value="ECO:0007669"/>
    <property type="project" value="UniProtKB-KW"/>
</dbReference>
<organism evidence="3 4">
    <name type="scientific">Funiculus sociatus GB2-A5</name>
    <dbReference type="NCBI Taxonomy" id="2933946"/>
    <lineage>
        <taxon>Bacteria</taxon>
        <taxon>Bacillati</taxon>
        <taxon>Cyanobacteriota</taxon>
        <taxon>Cyanophyceae</taxon>
        <taxon>Coleofasciculales</taxon>
        <taxon>Coleofasciculaceae</taxon>
        <taxon>Funiculus</taxon>
    </lineage>
</organism>
<proteinExistence type="predicted"/>
<dbReference type="RefSeq" id="WP_190417485.1">
    <property type="nucleotide sequence ID" value="NZ_JAMPKK010000007.1"/>
</dbReference>
<evidence type="ECO:0000313" key="4">
    <source>
        <dbReference type="Proteomes" id="UP001442494"/>
    </source>
</evidence>
<evidence type="ECO:0000256" key="1">
    <source>
        <dbReference type="SAM" id="MobiDB-lite"/>
    </source>
</evidence>
<comment type="caution">
    <text evidence="3">The sequence shown here is derived from an EMBL/GenBank/DDBJ whole genome shotgun (WGS) entry which is preliminary data.</text>
</comment>
<gene>
    <name evidence="3" type="ORF">NDI37_05300</name>
</gene>
<dbReference type="EC" id="2.4.-.-" evidence="3"/>
<keyword evidence="3" id="KW-0328">Glycosyltransferase</keyword>
<sequence>MIEPQITIVVVPRERFSFTRESLESIYEHTQMPFKLVYVDGNSPSHIKRYLEEEAHKRNFEIIRTDYYLSPNQGRNIGLRQVKTKYLVFIDNDVLVTPGWLERMFECAEETEASVVTPLTCEGTPAHEHIHCAGGQVHVREEIKGGAVRRRMREKMYKQGKKVEQVRDQLKREQTELAEFHCMFVRTEIFERIGGQLDEGMMNTKEHLDFCMTVIQAGGTVYFEPDSLVTYVPGPPLELSDMTFYMLRWSDAWELASLHRLRDKWNVEEDQYFTNRYRRVGWRRHMTITRPLAARIGELGNRLVIFGQKKTRLEKILVPMDKALNRYLTTSQARRLSQVKKEAQTPKEPEKTPVGAS</sequence>
<dbReference type="SUPFAM" id="SSF53448">
    <property type="entry name" value="Nucleotide-diphospho-sugar transferases"/>
    <property type="match status" value="1"/>
</dbReference>
<feature type="region of interest" description="Disordered" evidence="1">
    <location>
        <begin position="335"/>
        <end position="357"/>
    </location>
</feature>
<dbReference type="InterPro" id="IPR029044">
    <property type="entry name" value="Nucleotide-diphossugar_trans"/>
</dbReference>
<keyword evidence="3" id="KW-0808">Transferase</keyword>
<evidence type="ECO:0000259" key="2">
    <source>
        <dbReference type="Pfam" id="PF00535"/>
    </source>
</evidence>
<evidence type="ECO:0000313" key="3">
    <source>
        <dbReference type="EMBL" id="MEP0863881.1"/>
    </source>
</evidence>
<reference evidence="3 4" key="1">
    <citation type="submission" date="2022-04" db="EMBL/GenBank/DDBJ databases">
        <title>Positive selection, recombination, and allopatry shape intraspecific diversity of widespread and dominant cyanobacteria.</title>
        <authorList>
            <person name="Wei J."/>
            <person name="Shu W."/>
            <person name="Hu C."/>
        </authorList>
    </citation>
    <scope>NUCLEOTIDE SEQUENCE [LARGE SCALE GENOMIC DNA]</scope>
    <source>
        <strain evidence="3 4">GB2-A5</strain>
    </source>
</reference>